<evidence type="ECO:0000256" key="4">
    <source>
        <dbReference type="ARBA" id="ARBA00022989"/>
    </source>
</evidence>
<name>A0A9D1YBE0_9FIRM</name>
<evidence type="ECO:0000256" key="5">
    <source>
        <dbReference type="ARBA" id="ARBA00023136"/>
    </source>
</evidence>
<dbReference type="AlphaFoldDB" id="A0A9D1YBE0"/>
<keyword evidence="3 6" id="KW-0812">Transmembrane</keyword>
<dbReference type="Pfam" id="PF02687">
    <property type="entry name" value="FtsX"/>
    <property type="match status" value="1"/>
</dbReference>
<dbReference type="InterPro" id="IPR025857">
    <property type="entry name" value="MacB_PCD"/>
</dbReference>
<dbReference type="InterPro" id="IPR003838">
    <property type="entry name" value="ABC3_permease_C"/>
</dbReference>
<feature type="non-terminal residue" evidence="9">
    <location>
        <position position="355"/>
    </location>
</feature>
<dbReference type="GO" id="GO:0005886">
    <property type="term" value="C:plasma membrane"/>
    <property type="evidence" value="ECO:0007669"/>
    <property type="project" value="UniProtKB-SubCell"/>
</dbReference>
<sequence length="355" mass="38451">MNAVKRGFFSLWYRKKTALLLFCVFLILAALVLAGFSMLGACRQEEQALREQVGATVTLNNYHTEEADLYAGSNQISQESVEKIEALGLSHSCSPYYYSFAQESGTLRPFATPEQREKFPQESAWIRVEGTVDMTAAGEFVTGAYQMLEGRMLEESDTFSAVISSDMAQESGVSLGEEVTLGGYYTAQGGQDTPVTVVGIYALTQEQPHTNAPYFNLENLVYVTPDAALRLNGEQDKLYSARFSIRDPEQAAAFVEAVQALSLPEGEDLRFTVDDIQYRALSGTISGLTALAKAMLGASGALGAITLVLVLLLQLRSRDHEIGVLLALGEGRGKIYAQLLGESLVPILLAMAGAV</sequence>
<dbReference type="Pfam" id="PF12704">
    <property type="entry name" value="MacB_PCD"/>
    <property type="match status" value="1"/>
</dbReference>
<evidence type="ECO:0000313" key="10">
    <source>
        <dbReference type="Proteomes" id="UP000823915"/>
    </source>
</evidence>
<accession>A0A9D1YBE0</accession>
<keyword evidence="2" id="KW-1003">Cell membrane</keyword>
<feature type="domain" description="ABC3 transporter permease C-terminal" evidence="7">
    <location>
        <begin position="299"/>
        <end position="352"/>
    </location>
</feature>
<evidence type="ECO:0000313" key="9">
    <source>
        <dbReference type="EMBL" id="HIY25828.1"/>
    </source>
</evidence>
<dbReference type="PANTHER" id="PTHR30572">
    <property type="entry name" value="MEMBRANE COMPONENT OF TRANSPORTER-RELATED"/>
    <property type="match status" value="1"/>
</dbReference>
<feature type="domain" description="MacB-like periplasmic core" evidence="8">
    <location>
        <begin position="19"/>
        <end position="260"/>
    </location>
</feature>
<evidence type="ECO:0000259" key="7">
    <source>
        <dbReference type="Pfam" id="PF02687"/>
    </source>
</evidence>
<protein>
    <submittedName>
        <fullName evidence="9">ABC transporter permease</fullName>
    </submittedName>
</protein>
<dbReference type="EMBL" id="DXDU01000019">
    <property type="protein sequence ID" value="HIY25828.1"/>
    <property type="molecule type" value="Genomic_DNA"/>
</dbReference>
<keyword evidence="4 6" id="KW-1133">Transmembrane helix</keyword>
<evidence type="ECO:0000256" key="2">
    <source>
        <dbReference type="ARBA" id="ARBA00022475"/>
    </source>
</evidence>
<evidence type="ECO:0000256" key="3">
    <source>
        <dbReference type="ARBA" id="ARBA00022692"/>
    </source>
</evidence>
<keyword evidence="5 6" id="KW-0472">Membrane</keyword>
<evidence type="ECO:0000259" key="8">
    <source>
        <dbReference type="Pfam" id="PF12704"/>
    </source>
</evidence>
<reference evidence="9" key="2">
    <citation type="submission" date="2021-04" db="EMBL/GenBank/DDBJ databases">
        <authorList>
            <person name="Gilroy R."/>
        </authorList>
    </citation>
    <scope>NUCLEOTIDE SEQUENCE</scope>
    <source>
        <strain evidence="9">1282</strain>
    </source>
</reference>
<evidence type="ECO:0000256" key="1">
    <source>
        <dbReference type="ARBA" id="ARBA00004651"/>
    </source>
</evidence>
<organism evidence="9 10">
    <name type="scientific">Candidatus Acutalibacter pullistercoris</name>
    <dbReference type="NCBI Taxonomy" id="2838418"/>
    <lineage>
        <taxon>Bacteria</taxon>
        <taxon>Bacillati</taxon>
        <taxon>Bacillota</taxon>
        <taxon>Clostridia</taxon>
        <taxon>Eubacteriales</taxon>
        <taxon>Acutalibacteraceae</taxon>
        <taxon>Acutalibacter</taxon>
    </lineage>
</organism>
<gene>
    <name evidence="9" type="ORF">H9838_01475</name>
</gene>
<dbReference type="PANTHER" id="PTHR30572:SF9">
    <property type="entry name" value="ABC TRANSPORTER PERMEASE PROTEIN"/>
    <property type="match status" value="1"/>
</dbReference>
<comment type="caution">
    <text evidence="9">The sequence shown here is derived from an EMBL/GenBank/DDBJ whole genome shotgun (WGS) entry which is preliminary data.</text>
</comment>
<dbReference type="InterPro" id="IPR050250">
    <property type="entry name" value="Macrolide_Exporter_MacB"/>
</dbReference>
<proteinExistence type="predicted"/>
<dbReference type="GO" id="GO:0022857">
    <property type="term" value="F:transmembrane transporter activity"/>
    <property type="evidence" value="ECO:0007669"/>
    <property type="project" value="TreeGrafter"/>
</dbReference>
<evidence type="ECO:0000256" key="6">
    <source>
        <dbReference type="SAM" id="Phobius"/>
    </source>
</evidence>
<dbReference type="Proteomes" id="UP000823915">
    <property type="component" value="Unassembled WGS sequence"/>
</dbReference>
<comment type="subcellular location">
    <subcellularLocation>
        <location evidence="1">Cell membrane</location>
        <topology evidence="1">Multi-pass membrane protein</topology>
    </subcellularLocation>
</comment>
<feature type="transmembrane region" description="Helical" evidence="6">
    <location>
        <begin position="294"/>
        <end position="315"/>
    </location>
</feature>
<reference evidence="9" key="1">
    <citation type="journal article" date="2021" name="PeerJ">
        <title>Extensive microbial diversity within the chicken gut microbiome revealed by metagenomics and culture.</title>
        <authorList>
            <person name="Gilroy R."/>
            <person name="Ravi A."/>
            <person name="Getino M."/>
            <person name="Pursley I."/>
            <person name="Horton D.L."/>
            <person name="Alikhan N.F."/>
            <person name="Baker D."/>
            <person name="Gharbi K."/>
            <person name="Hall N."/>
            <person name="Watson M."/>
            <person name="Adriaenssens E.M."/>
            <person name="Foster-Nyarko E."/>
            <person name="Jarju S."/>
            <person name="Secka A."/>
            <person name="Antonio M."/>
            <person name="Oren A."/>
            <person name="Chaudhuri R.R."/>
            <person name="La Ragione R."/>
            <person name="Hildebrand F."/>
            <person name="Pallen M.J."/>
        </authorList>
    </citation>
    <scope>NUCLEOTIDE SEQUENCE</scope>
    <source>
        <strain evidence="9">1282</strain>
    </source>
</reference>